<reference evidence="2 5" key="2">
    <citation type="submission" date="2018-03" db="EMBL/GenBank/DDBJ databases">
        <title>The uncultured portion of the human microbiome is neutrally assembled.</title>
        <authorList>
            <person name="Jeraldo P."/>
            <person name="Boardman L."/>
            <person name="White B.A."/>
            <person name="Nelson H."/>
            <person name="Goldenfeld N."/>
            <person name="Chia N."/>
        </authorList>
    </citation>
    <scope>NUCLEOTIDE SEQUENCE [LARGE SCALE GENOMIC DNA]</scope>
    <source>
        <strain evidence="2">CIM:MAG 903</strain>
    </source>
</reference>
<proteinExistence type="predicted"/>
<organism evidence="3 4">
    <name type="scientific">Clostridium cadaveris</name>
    <dbReference type="NCBI Taxonomy" id="1529"/>
    <lineage>
        <taxon>Bacteria</taxon>
        <taxon>Bacillati</taxon>
        <taxon>Bacillota</taxon>
        <taxon>Clostridia</taxon>
        <taxon>Eubacteriales</taxon>
        <taxon>Clostridiaceae</taxon>
        <taxon>Clostridium</taxon>
    </lineage>
</organism>
<feature type="transmembrane region" description="Helical" evidence="1">
    <location>
        <begin position="104"/>
        <end position="125"/>
    </location>
</feature>
<name>A0A1I2J8L1_9CLOT</name>
<evidence type="ECO:0000313" key="4">
    <source>
        <dbReference type="Proteomes" id="UP000182135"/>
    </source>
</evidence>
<evidence type="ECO:0000313" key="5">
    <source>
        <dbReference type="Proteomes" id="UP000246114"/>
    </source>
</evidence>
<gene>
    <name evidence="2" type="ORF">DBY38_07630</name>
    <name evidence="3" type="ORF">SAMN04487885_101170</name>
</gene>
<dbReference type="AlphaFoldDB" id="A0A1I2J8L1"/>
<dbReference type="Proteomes" id="UP000246114">
    <property type="component" value="Unassembled WGS sequence"/>
</dbReference>
<reference evidence="3 4" key="1">
    <citation type="submission" date="2016-10" db="EMBL/GenBank/DDBJ databases">
        <authorList>
            <person name="de Groot N.N."/>
        </authorList>
    </citation>
    <scope>NUCLEOTIDE SEQUENCE [LARGE SCALE GENOMIC DNA]</scope>
    <source>
        <strain evidence="3 4">NLAE-zl-G419</strain>
    </source>
</reference>
<feature type="transmembrane region" description="Helical" evidence="1">
    <location>
        <begin position="78"/>
        <end position="98"/>
    </location>
</feature>
<keyword evidence="1" id="KW-1133">Transmembrane helix</keyword>
<dbReference type="EMBL" id="FOOE01000001">
    <property type="protein sequence ID" value="SFF50173.1"/>
    <property type="molecule type" value="Genomic_DNA"/>
</dbReference>
<dbReference type="EMBL" id="QAMZ01000036">
    <property type="protein sequence ID" value="PWL53591.1"/>
    <property type="molecule type" value="Genomic_DNA"/>
</dbReference>
<evidence type="ECO:0000256" key="1">
    <source>
        <dbReference type="SAM" id="Phobius"/>
    </source>
</evidence>
<keyword evidence="1" id="KW-0472">Membrane</keyword>
<accession>A0A1I2J8L1</accession>
<dbReference type="RefSeq" id="WP_027638380.1">
    <property type="nucleotide sequence ID" value="NZ_BAAACD010000029.1"/>
</dbReference>
<evidence type="ECO:0000313" key="3">
    <source>
        <dbReference type="EMBL" id="SFF50173.1"/>
    </source>
</evidence>
<keyword evidence="4" id="KW-1185">Reference proteome</keyword>
<dbReference type="Proteomes" id="UP000182135">
    <property type="component" value="Unassembled WGS sequence"/>
</dbReference>
<protein>
    <submittedName>
        <fullName evidence="3">Uncharacterized protein</fullName>
    </submittedName>
</protein>
<keyword evidence="1" id="KW-0812">Transmembrane</keyword>
<dbReference type="STRING" id="1529.SAMN04487885_101170"/>
<sequence length="171" mass="20287">MSEIKENACCYKKYFGDITSNNYREKYINEYELMQDRFDRFTKIRRIKELENQKSKLISDKYISNIRTFLKSENDSDWIVSMSISITALVVTIVDFLGEKTFDYIIKILVILLAIIALILCAINLHKKMKQKKKDCDLEDKINNFYIEISNIDLKIDVLKDLLIKEDNFIM</sequence>
<evidence type="ECO:0000313" key="2">
    <source>
        <dbReference type="EMBL" id="PWL53591.1"/>
    </source>
</evidence>